<gene>
    <name evidence="10" type="ORF">P43SY_005138</name>
</gene>
<protein>
    <recommendedName>
        <fullName evidence="9">Amino acid transporter transmembrane domain-containing protein</fullName>
    </recommendedName>
</protein>
<dbReference type="Pfam" id="PF01490">
    <property type="entry name" value="Aa_trans"/>
    <property type="match status" value="1"/>
</dbReference>
<feature type="transmembrane region" description="Helical" evidence="8">
    <location>
        <begin position="364"/>
        <end position="382"/>
    </location>
</feature>
<dbReference type="PANTHER" id="PTHR22950:SF692">
    <property type="entry name" value="TRANSMEMBRANE AMINO ACID TRANSPORTER FAMILY PROTEIN"/>
    <property type="match status" value="1"/>
</dbReference>
<dbReference type="PANTHER" id="PTHR22950">
    <property type="entry name" value="AMINO ACID TRANSPORTER"/>
    <property type="match status" value="1"/>
</dbReference>
<dbReference type="GO" id="GO:0015179">
    <property type="term" value="F:L-amino acid transmembrane transporter activity"/>
    <property type="evidence" value="ECO:0007669"/>
    <property type="project" value="TreeGrafter"/>
</dbReference>
<feature type="transmembrane region" description="Helical" evidence="8">
    <location>
        <begin position="222"/>
        <end position="239"/>
    </location>
</feature>
<feature type="transmembrane region" description="Helical" evidence="8">
    <location>
        <begin position="447"/>
        <end position="468"/>
    </location>
</feature>
<reference evidence="10" key="1">
    <citation type="submission" date="2021-12" db="EMBL/GenBank/DDBJ databases">
        <title>Prjna785345.</title>
        <authorList>
            <person name="Rujirawat T."/>
            <person name="Krajaejun T."/>
        </authorList>
    </citation>
    <scope>NUCLEOTIDE SEQUENCE</scope>
    <source>
        <strain evidence="10">Pi057C3</strain>
    </source>
</reference>
<feature type="transmembrane region" description="Helical" evidence="8">
    <location>
        <begin position="139"/>
        <end position="157"/>
    </location>
</feature>
<evidence type="ECO:0000256" key="1">
    <source>
        <dbReference type="ARBA" id="ARBA00004141"/>
    </source>
</evidence>
<feature type="transmembrane region" description="Helical" evidence="8">
    <location>
        <begin position="114"/>
        <end position="133"/>
    </location>
</feature>
<sequence>MTTSAYGSTSSRHAADDSSRLLPSYSPRVSSATRRSARRSYGDATAAPGWPATFEEGAETLMASPASSSSALKQPEMPYSEKSRILAEEMAELGAAGGHGHGVSAPGASSFKEAVFNAINVLLGVGVLASPFALRSSGWLVGIPLFAFFALVTNHTGKLLGKCLDYQEGMTTYPDIGEAAFGTKGRVMISVIFFTELFTACAMFDILIGDTLAALIPRFSPPELMVAAFVVIMPTLWTAHLSMLSWFSLLGVFSSLFCLYAVLYIGVAIDTTAPSYTIGSLLQPQPTELIADVDRIPLSIGLTMVAFGGHSVFPSICSSMANRADYPKVLDIAYVVTVAVYGAIEIAGYLMFGTSTTKEITLNLIAVYPGALTTVVIWMIAFNPMSKIPITVHPVALAIEELLLTPDEMRFETRRVKVIRALIRTAIGLTALLCALFIPHFARLTSFLGAFFAMMASVFYPCICYLKLYGHRLSTGEKVLNTTLACISLLFTIIGTISSFVSPAD</sequence>
<keyword evidence="6 8" id="KW-0472">Membrane</keyword>
<dbReference type="InterPro" id="IPR013057">
    <property type="entry name" value="AA_transpt_TM"/>
</dbReference>
<dbReference type="GO" id="GO:0005774">
    <property type="term" value="C:vacuolar membrane"/>
    <property type="evidence" value="ECO:0007669"/>
    <property type="project" value="TreeGrafter"/>
</dbReference>
<evidence type="ECO:0000256" key="4">
    <source>
        <dbReference type="ARBA" id="ARBA00022970"/>
    </source>
</evidence>
<feature type="transmembrane region" description="Helical" evidence="8">
    <location>
        <begin position="296"/>
        <end position="317"/>
    </location>
</feature>
<evidence type="ECO:0000256" key="6">
    <source>
        <dbReference type="ARBA" id="ARBA00023136"/>
    </source>
</evidence>
<organism evidence="10 11">
    <name type="scientific">Pythium insidiosum</name>
    <name type="common">Pythiosis disease agent</name>
    <dbReference type="NCBI Taxonomy" id="114742"/>
    <lineage>
        <taxon>Eukaryota</taxon>
        <taxon>Sar</taxon>
        <taxon>Stramenopiles</taxon>
        <taxon>Oomycota</taxon>
        <taxon>Peronosporomycetes</taxon>
        <taxon>Pythiales</taxon>
        <taxon>Pythiaceae</taxon>
        <taxon>Pythium</taxon>
    </lineage>
</organism>
<evidence type="ECO:0000313" key="11">
    <source>
        <dbReference type="Proteomes" id="UP001209570"/>
    </source>
</evidence>
<feature type="transmembrane region" description="Helical" evidence="8">
    <location>
        <begin position="421"/>
        <end position="441"/>
    </location>
</feature>
<accession>A0AAD5LC53</accession>
<comment type="subcellular location">
    <subcellularLocation>
        <location evidence="1">Membrane</location>
        <topology evidence="1">Multi-pass membrane protein</topology>
    </subcellularLocation>
</comment>
<keyword evidence="2" id="KW-0813">Transport</keyword>
<feature type="compositionally biased region" description="Polar residues" evidence="7">
    <location>
        <begin position="1"/>
        <end position="12"/>
    </location>
</feature>
<dbReference type="AlphaFoldDB" id="A0AAD5LC53"/>
<feature type="transmembrane region" description="Helical" evidence="8">
    <location>
        <begin position="191"/>
        <end position="216"/>
    </location>
</feature>
<feature type="region of interest" description="Disordered" evidence="7">
    <location>
        <begin position="1"/>
        <end position="51"/>
    </location>
</feature>
<name>A0AAD5LC53_PYTIN</name>
<evidence type="ECO:0000259" key="9">
    <source>
        <dbReference type="Pfam" id="PF01490"/>
    </source>
</evidence>
<dbReference type="Proteomes" id="UP001209570">
    <property type="component" value="Unassembled WGS sequence"/>
</dbReference>
<keyword evidence="4" id="KW-0029">Amino-acid transport</keyword>
<keyword evidence="5 8" id="KW-1133">Transmembrane helix</keyword>
<evidence type="ECO:0000256" key="8">
    <source>
        <dbReference type="SAM" id="Phobius"/>
    </source>
</evidence>
<feature type="domain" description="Amino acid transporter transmembrane" evidence="9">
    <location>
        <begin position="109"/>
        <end position="499"/>
    </location>
</feature>
<evidence type="ECO:0000256" key="2">
    <source>
        <dbReference type="ARBA" id="ARBA00022448"/>
    </source>
</evidence>
<keyword evidence="11" id="KW-1185">Reference proteome</keyword>
<comment type="caution">
    <text evidence="10">The sequence shown here is derived from an EMBL/GenBank/DDBJ whole genome shotgun (WGS) entry which is preliminary data.</text>
</comment>
<keyword evidence="3 8" id="KW-0812">Transmembrane</keyword>
<evidence type="ECO:0000256" key="7">
    <source>
        <dbReference type="SAM" id="MobiDB-lite"/>
    </source>
</evidence>
<feature type="transmembrane region" description="Helical" evidence="8">
    <location>
        <begin position="480"/>
        <end position="501"/>
    </location>
</feature>
<dbReference type="EMBL" id="JAKCXM010000481">
    <property type="protein sequence ID" value="KAJ0393569.1"/>
    <property type="molecule type" value="Genomic_DNA"/>
</dbReference>
<evidence type="ECO:0000256" key="3">
    <source>
        <dbReference type="ARBA" id="ARBA00022692"/>
    </source>
</evidence>
<proteinExistence type="predicted"/>
<feature type="transmembrane region" description="Helical" evidence="8">
    <location>
        <begin position="246"/>
        <end position="267"/>
    </location>
</feature>
<feature type="transmembrane region" description="Helical" evidence="8">
    <location>
        <begin position="329"/>
        <end position="352"/>
    </location>
</feature>
<evidence type="ECO:0000256" key="5">
    <source>
        <dbReference type="ARBA" id="ARBA00022989"/>
    </source>
</evidence>
<evidence type="ECO:0000313" key="10">
    <source>
        <dbReference type="EMBL" id="KAJ0393569.1"/>
    </source>
</evidence>